<organism evidence="1 2">
    <name type="scientific">Plasmodium ovale wallikeri</name>
    <dbReference type="NCBI Taxonomy" id="864142"/>
    <lineage>
        <taxon>Eukaryota</taxon>
        <taxon>Sar</taxon>
        <taxon>Alveolata</taxon>
        <taxon>Apicomplexa</taxon>
        <taxon>Aconoidasida</taxon>
        <taxon>Haemosporida</taxon>
        <taxon>Plasmodiidae</taxon>
        <taxon>Plasmodium</taxon>
        <taxon>Plasmodium (Plasmodium)</taxon>
    </lineage>
</organism>
<accession>A0A1A9AFU0</accession>
<gene>
    <name evidence="1" type="ORF">POVWA1_069840</name>
</gene>
<dbReference type="AlphaFoldDB" id="A0A1A9AFU0"/>
<sequence>MPCEQQIDKYKFCINSNYYEGLVQYVKGKNVEVVKEGNCDDIFLDKEFYENVTSKYICQEFKFLYNSFSKYPVEKTSEKDIFTDYDCDFLNYWLNDKLRIKVSDNSNYIKEFYEKIKEKNSTFFSKTNYLEEYLHVIEPDVLENMKLLCNLYDNAVKIMSIKNTQNYTDEEKNKEQKLCSDYTKECDKYYKEAMDRCLNSNVDFYDALKNFKDAYDIITEPSSNKSNVCNSSEFYYFPKYDALLEKKANAIKISSTLLVLSFALPLMYKYTPFGPFLRAKINMVKDRWMNSDKNEDELLPLSTDIEDIIFDNENYNIGYYSETN</sequence>
<name>A0A1A9AFU0_PLAOA</name>
<dbReference type="Proteomes" id="UP000078555">
    <property type="component" value="Unassembled WGS sequence"/>
</dbReference>
<evidence type="ECO:0000313" key="2">
    <source>
        <dbReference type="Proteomes" id="UP000078555"/>
    </source>
</evidence>
<reference evidence="2" key="1">
    <citation type="submission" date="2016-05" db="EMBL/GenBank/DDBJ databases">
        <authorList>
            <person name="Naeem R."/>
        </authorList>
    </citation>
    <scope>NUCLEOTIDE SEQUENCE [LARGE SCALE GENOMIC DNA]</scope>
</reference>
<evidence type="ECO:0000313" key="1">
    <source>
        <dbReference type="EMBL" id="SBT55417.1"/>
    </source>
</evidence>
<protein>
    <submittedName>
        <fullName evidence="1">PIR Superfamily Protein</fullName>
    </submittedName>
</protein>
<keyword evidence="2" id="KW-1185">Reference proteome</keyword>
<proteinExistence type="predicted"/>
<dbReference type="EMBL" id="FLRD01000691">
    <property type="protein sequence ID" value="SBT55417.1"/>
    <property type="molecule type" value="Genomic_DNA"/>
</dbReference>